<evidence type="ECO:0000256" key="1">
    <source>
        <dbReference type="SAM" id="MobiDB-lite"/>
    </source>
</evidence>
<feature type="region of interest" description="Disordered" evidence="1">
    <location>
        <begin position="201"/>
        <end position="477"/>
    </location>
</feature>
<accession>A0A8A1MFE1</accession>
<protein>
    <submittedName>
        <fullName evidence="3">HMG box-containing protein</fullName>
    </submittedName>
</protein>
<feature type="compositionally biased region" description="Acidic residues" evidence="1">
    <location>
        <begin position="365"/>
        <end position="381"/>
    </location>
</feature>
<feature type="compositionally biased region" description="Basic residues" evidence="1">
    <location>
        <begin position="406"/>
        <end position="415"/>
    </location>
</feature>
<feature type="compositionally biased region" description="Low complexity" evidence="1">
    <location>
        <begin position="533"/>
        <end position="555"/>
    </location>
</feature>
<feature type="region of interest" description="Disordered" evidence="1">
    <location>
        <begin position="509"/>
        <end position="555"/>
    </location>
</feature>
<dbReference type="PANTHER" id="PTHR23099">
    <property type="entry name" value="TRANSCRIPTIONAL REGULATOR"/>
    <property type="match status" value="1"/>
</dbReference>
<feature type="compositionally biased region" description="Basic residues" evidence="1">
    <location>
        <begin position="145"/>
        <end position="155"/>
    </location>
</feature>
<feature type="compositionally biased region" description="Acidic residues" evidence="1">
    <location>
        <begin position="253"/>
        <end position="278"/>
    </location>
</feature>
<feature type="region of interest" description="Disordered" evidence="1">
    <location>
        <begin position="619"/>
        <end position="648"/>
    </location>
</feature>
<sequence length="825" mass="89101">MARLSRTAPKAVVDTRGEDSDIDDTYNTNTNTKSVYSYNYTDEDKSWAETRARRGATSLSLKAAITTTSSANAKAGAARSGKQQNAPADPRSPTKTKTKPTSKTDTSTGTGTGTGSNNKTTPAVENVVATHTETLSSPAQPPTSTRHRQRQRQLGRRHADVLLMPFSAPTQAETVIGKYDGSTPKRGLGDVEIAPLPEQLEEDMLGSVEGGKGQGEKGKSAAGVGGSGEVEVEVRGNQGWRDNRGVESSSSPSEEEEESDEFDSLDDFIVGDDEDISYFDESGLSGSSEEKEEVLLKPRSSPRKLFRGLRPTTRTTAIATPKVLLGGNNTKATTSGGGDVNSGLAVNNLKSGPNRTTQRSLFDGSSDDDGDDGDDDTDNEQEMIPSLPKKFDLKPLSSIPASKRGSSPKRNRVVNHKTSEDKMEGPQPDSQPPSFSRSGGPEQTVSIVTPPSSPSKHRLYSPSKSKSRIPPTPHRPSIDAFWSQEIINEWNDQYSPRKTNTLRRGLERFRIYSDDEEDGNDDVPGRSHRNSISPQSSPSKSPIKGSPSKKSSAAAAEAAKKALAAKKKEFDEKKVKMAEEFFKTLDDATTGGQIQKLAAAAGGVKIIWSKTLNTTAGRANWKRETVRQKPSPLPAQQQVGNQSQLKQQATSSLLLPVSGYHENNTSVASSGSKQMPTDISTSTSKSNNTGTIPLTPSILAPVRHHASIELASKIIDSEDRLLNTLAHEYCHLANFMISNVRNNPHGASFKQWAAKCEKALAAHPVYGCSSSGENATKARINITTKHSFRRSLNDLSVKLRRLVDTFVLRFLDELSTMVSCIFSNS</sequence>
<feature type="region of interest" description="Disordered" evidence="1">
    <location>
        <begin position="664"/>
        <end position="692"/>
    </location>
</feature>
<evidence type="ECO:0000313" key="4">
    <source>
        <dbReference type="Proteomes" id="UP000663671"/>
    </source>
</evidence>
<feature type="compositionally biased region" description="Polar residues" evidence="1">
    <location>
        <begin position="432"/>
        <end position="449"/>
    </location>
</feature>
<feature type="compositionally biased region" description="Polar residues" evidence="1">
    <location>
        <begin position="129"/>
        <end position="144"/>
    </location>
</feature>
<evidence type="ECO:0000259" key="2">
    <source>
        <dbReference type="Pfam" id="PF10263"/>
    </source>
</evidence>
<dbReference type="GO" id="GO:0006950">
    <property type="term" value="P:response to stress"/>
    <property type="evidence" value="ECO:0007669"/>
    <property type="project" value="UniProtKB-ARBA"/>
</dbReference>
<feature type="compositionally biased region" description="Polar residues" evidence="1">
    <location>
        <begin position="344"/>
        <end position="360"/>
    </location>
</feature>
<proteinExistence type="predicted"/>
<feature type="compositionally biased region" description="Low complexity" evidence="1">
    <location>
        <begin position="101"/>
        <end position="121"/>
    </location>
</feature>
<feature type="region of interest" description="Disordered" evidence="1">
    <location>
        <begin position="1"/>
        <end position="33"/>
    </location>
</feature>
<feature type="compositionally biased region" description="Low complexity" evidence="1">
    <location>
        <begin position="310"/>
        <end position="321"/>
    </location>
</feature>
<gene>
    <name evidence="3" type="ORF">I7I51_00441</name>
</gene>
<dbReference type="InterPro" id="IPR006640">
    <property type="entry name" value="SprT-like_domain"/>
</dbReference>
<name>A0A8A1MFE1_AJECA</name>
<dbReference type="GO" id="GO:0005634">
    <property type="term" value="C:nucleus"/>
    <property type="evidence" value="ECO:0007669"/>
    <property type="project" value="TreeGrafter"/>
</dbReference>
<dbReference type="EMBL" id="CP069114">
    <property type="protein sequence ID" value="QSS63383.1"/>
    <property type="molecule type" value="Genomic_DNA"/>
</dbReference>
<dbReference type="Pfam" id="PF10263">
    <property type="entry name" value="SprT-like"/>
    <property type="match status" value="1"/>
</dbReference>
<dbReference type="Proteomes" id="UP000663671">
    <property type="component" value="Chromosome 1"/>
</dbReference>
<feature type="domain" description="SprT-like" evidence="2">
    <location>
        <begin position="578"/>
        <end position="760"/>
    </location>
</feature>
<feature type="region of interest" description="Disordered" evidence="1">
    <location>
        <begin position="69"/>
        <end position="155"/>
    </location>
</feature>
<organism evidence="3 4">
    <name type="scientific">Ajellomyces capsulatus</name>
    <name type="common">Darling's disease fungus</name>
    <name type="synonym">Histoplasma capsulatum</name>
    <dbReference type="NCBI Taxonomy" id="5037"/>
    <lineage>
        <taxon>Eukaryota</taxon>
        <taxon>Fungi</taxon>
        <taxon>Dikarya</taxon>
        <taxon>Ascomycota</taxon>
        <taxon>Pezizomycotina</taxon>
        <taxon>Eurotiomycetes</taxon>
        <taxon>Eurotiomycetidae</taxon>
        <taxon>Onygenales</taxon>
        <taxon>Ajellomycetaceae</taxon>
        <taxon>Histoplasma</taxon>
    </lineage>
</organism>
<dbReference type="AlphaFoldDB" id="A0A8A1MFE1"/>
<reference evidence="3" key="1">
    <citation type="submission" date="2021-01" db="EMBL/GenBank/DDBJ databases">
        <title>Chromosome-level genome assembly of a human fungal pathogen reveals clustering of transcriptionally co-regulated genes.</title>
        <authorList>
            <person name="Voorhies M."/>
            <person name="Cohen S."/>
            <person name="Shea T.P."/>
            <person name="Petrus S."/>
            <person name="Munoz J.F."/>
            <person name="Poplawski S."/>
            <person name="Goldman W.E."/>
            <person name="Michael T."/>
            <person name="Cuomo C.A."/>
            <person name="Sil A."/>
            <person name="Beyhan S."/>
        </authorList>
    </citation>
    <scope>NUCLEOTIDE SEQUENCE</scope>
    <source>
        <strain evidence="3">WU24</strain>
    </source>
</reference>
<feature type="compositionally biased region" description="Polar residues" evidence="1">
    <location>
        <begin position="664"/>
        <end position="679"/>
    </location>
</feature>
<dbReference type="PANTHER" id="PTHR23099:SF0">
    <property type="entry name" value="GERM CELL NUCLEAR ACIDIC PROTEIN"/>
    <property type="match status" value="1"/>
</dbReference>
<evidence type="ECO:0000313" key="3">
    <source>
        <dbReference type="EMBL" id="QSS63383.1"/>
    </source>
</evidence>
<feature type="compositionally biased region" description="Low complexity" evidence="1">
    <location>
        <begin position="680"/>
        <end position="691"/>
    </location>
</feature>
<dbReference type="OrthoDB" id="20772at2759"/>
<dbReference type="VEuPathDB" id="FungiDB:I7I51_00441"/>
<feature type="compositionally biased region" description="Polar residues" evidence="1">
    <location>
        <begin position="634"/>
        <end position="648"/>
    </location>
</feature>